<keyword evidence="1" id="KW-0812">Transmembrane</keyword>
<dbReference type="SUPFAM" id="SSF48371">
    <property type="entry name" value="ARM repeat"/>
    <property type="match status" value="1"/>
</dbReference>
<reference evidence="2 3" key="1">
    <citation type="submission" date="2022-12" db="EMBL/GenBank/DDBJ databases">
        <title>Chromosome-level genome assembly of true bugs.</title>
        <authorList>
            <person name="Ma L."/>
            <person name="Li H."/>
        </authorList>
    </citation>
    <scope>NUCLEOTIDE SEQUENCE [LARGE SCALE GENOMIC DNA]</scope>
    <source>
        <strain evidence="2">Lab_2022b</strain>
    </source>
</reference>
<keyword evidence="1" id="KW-1133">Transmembrane helix</keyword>
<gene>
    <name evidence="2" type="ORF">O3M35_002521</name>
</gene>
<accession>A0AAW1CMD8</accession>
<dbReference type="Proteomes" id="UP001461498">
    <property type="component" value="Unassembled WGS sequence"/>
</dbReference>
<evidence type="ECO:0000313" key="2">
    <source>
        <dbReference type="EMBL" id="KAK9499492.1"/>
    </source>
</evidence>
<proteinExistence type="predicted"/>
<keyword evidence="3" id="KW-1185">Reference proteome</keyword>
<feature type="transmembrane region" description="Helical" evidence="1">
    <location>
        <begin position="106"/>
        <end position="125"/>
    </location>
</feature>
<dbReference type="EMBL" id="JAPXFL010000011">
    <property type="protein sequence ID" value="KAK9499492.1"/>
    <property type="molecule type" value="Genomic_DNA"/>
</dbReference>
<dbReference type="InterPro" id="IPR016024">
    <property type="entry name" value="ARM-type_fold"/>
</dbReference>
<protein>
    <submittedName>
        <fullName evidence="2">Uncharacterized protein</fullName>
    </submittedName>
</protein>
<organism evidence="2 3">
    <name type="scientific">Rhynocoris fuscipes</name>
    <dbReference type="NCBI Taxonomy" id="488301"/>
    <lineage>
        <taxon>Eukaryota</taxon>
        <taxon>Metazoa</taxon>
        <taxon>Ecdysozoa</taxon>
        <taxon>Arthropoda</taxon>
        <taxon>Hexapoda</taxon>
        <taxon>Insecta</taxon>
        <taxon>Pterygota</taxon>
        <taxon>Neoptera</taxon>
        <taxon>Paraneoptera</taxon>
        <taxon>Hemiptera</taxon>
        <taxon>Heteroptera</taxon>
        <taxon>Panheteroptera</taxon>
        <taxon>Cimicomorpha</taxon>
        <taxon>Reduviidae</taxon>
        <taxon>Harpactorinae</taxon>
        <taxon>Harpactorini</taxon>
        <taxon>Rhynocoris</taxon>
    </lineage>
</organism>
<evidence type="ECO:0000313" key="3">
    <source>
        <dbReference type="Proteomes" id="UP001461498"/>
    </source>
</evidence>
<comment type="caution">
    <text evidence="2">The sequence shown here is derived from an EMBL/GenBank/DDBJ whole genome shotgun (WGS) entry which is preliminary data.</text>
</comment>
<dbReference type="AlphaFoldDB" id="A0AAW1CMD8"/>
<keyword evidence="1" id="KW-0472">Membrane</keyword>
<feature type="transmembrane region" description="Helical" evidence="1">
    <location>
        <begin position="77"/>
        <end position="94"/>
    </location>
</feature>
<evidence type="ECO:0000256" key="1">
    <source>
        <dbReference type="SAM" id="Phobius"/>
    </source>
</evidence>
<sequence>MALLLSEDSNNHQLKSLISTHLLPTVSAGLSDHSTQVVKVAESALLTMLEHCLIGSEQIENRIWPVIKGRMQQTPSMENTIGVLNVCIFILYYFTLDYKYLKYIKIFQLIINLLIESFMVIACYIKAKKFLWNSYCFYGNYAGVDYEIFT</sequence>
<name>A0AAW1CMD8_9HEMI</name>